<dbReference type="EMBL" id="HG937692">
    <property type="protein sequence ID" value="CDP36393.1"/>
    <property type="molecule type" value="Genomic_DNA"/>
</dbReference>
<keyword evidence="3 6" id="KW-0547">Nucleotide-binding</keyword>
<name>A0A060T5Z9_BLAAD</name>
<dbReference type="InterPro" id="IPR011009">
    <property type="entry name" value="Kinase-like_dom_sf"/>
</dbReference>
<gene>
    <name evidence="10" type="ORF">GNLVRS02_ARAD1B11924g</name>
</gene>
<dbReference type="AlphaFoldDB" id="A0A060T5Z9"/>
<dbReference type="SMART" id="SM00220">
    <property type="entry name" value="S_TKc"/>
    <property type="match status" value="1"/>
</dbReference>
<reference evidence="10" key="2">
    <citation type="submission" date="2014-06" db="EMBL/GenBank/DDBJ databases">
        <title>The complete genome of Blastobotrys (Arxula) adeninivorans LS3 - a yeast of biotechnological interest.</title>
        <authorList>
            <person name="Kunze G."/>
            <person name="Gaillardin C."/>
            <person name="Czernicka M."/>
            <person name="Durrens P."/>
            <person name="Martin T."/>
            <person name="Boer E."/>
            <person name="Gabaldon T."/>
            <person name="Cruz J."/>
            <person name="Talla E."/>
            <person name="Marck C."/>
            <person name="Goffeau A."/>
            <person name="Barbe V."/>
            <person name="Baret P."/>
            <person name="Baronian K."/>
            <person name="Beier S."/>
            <person name="Bleykasten C."/>
            <person name="Bode R."/>
            <person name="Casaregola S."/>
            <person name="Despons L."/>
            <person name="Fairhead C."/>
            <person name="Giersberg M."/>
            <person name="Gierski P."/>
            <person name="Hahnel U."/>
            <person name="Hartmann A."/>
            <person name="Jankowska D."/>
            <person name="Jubin C."/>
            <person name="Jung P."/>
            <person name="Lafontaine I."/>
            <person name="Leh-Louis V."/>
            <person name="Lemaire M."/>
            <person name="Marcet-Houben M."/>
            <person name="Mascher M."/>
            <person name="Morel G."/>
            <person name="Richard G.-F."/>
            <person name="Riechen J."/>
            <person name="Sacerdot C."/>
            <person name="Sarkar A."/>
            <person name="Savel G."/>
            <person name="Schacherer J."/>
            <person name="Sherman D."/>
            <person name="Straub M.-L."/>
            <person name="Stein N."/>
            <person name="Thierry A."/>
            <person name="Trautwein-Schult A."/>
            <person name="Westhof E."/>
            <person name="Worch S."/>
            <person name="Dujon B."/>
            <person name="Souciet J.-L."/>
            <person name="Wincker P."/>
            <person name="Scholz U."/>
            <person name="Neuveglise N."/>
        </authorList>
    </citation>
    <scope>NUCLEOTIDE SEQUENCE</scope>
    <source>
        <strain evidence="10">LS3</strain>
    </source>
</reference>
<dbReference type="FunFam" id="1.10.510.10:FF:000040">
    <property type="entry name" value="Mitogen-activated protein kinase"/>
    <property type="match status" value="1"/>
</dbReference>
<dbReference type="Pfam" id="PF00069">
    <property type="entry name" value="Pkinase"/>
    <property type="match status" value="1"/>
</dbReference>
<accession>A0A060T5Z9</accession>
<dbReference type="InterPro" id="IPR050117">
    <property type="entry name" value="MAPK"/>
</dbReference>
<evidence type="ECO:0000256" key="1">
    <source>
        <dbReference type="ARBA" id="ARBA00022527"/>
    </source>
</evidence>
<dbReference type="PROSITE" id="PS50011">
    <property type="entry name" value="PROTEIN_KINASE_DOM"/>
    <property type="match status" value="1"/>
</dbReference>
<evidence type="ECO:0000256" key="4">
    <source>
        <dbReference type="ARBA" id="ARBA00022777"/>
    </source>
</evidence>
<keyword evidence="1 7" id="KW-0723">Serine/threonine-protein kinase</keyword>
<dbReference type="PANTHER" id="PTHR24055">
    <property type="entry name" value="MITOGEN-ACTIVATED PROTEIN KINASE"/>
    <property type="match status" value="1"/>
</dbReference>
<feature type="region of interest" description="Disordered" evidence="8">
    <location>
        <begin position="398"/>
        <end position="417"/>
    </location>
</feature>
<evidence type="ECO:0000256" key="2">
    <source>
        <dbReference type="ARBA" id="ARBA00022679"/>
    </source>
</evidence>
<dbReference type="Gene3D" id="1.10.510.10">
    <property type="entry name" value="Transferase(Phosphotransferase) domain 1"/>
    <property type="match status" value="1"/>
</dbReference>
<reference evidence="10" key="1">
    <citation type="submission" date="2014-02" db="EMBL/GenBank/DDBJ databases">
        <authorList>
            <person name="Genoscope - CEA"/>
        </authorList>
    </citation>
    <scope>NUCLEOTIDE SEQUENCE</scope>
    <source>
        <strain evidence="10">LS3</strain>
    </source>
</reference>
<feature type="binding site" evidence="6">
    <location>
        <position position="52"/>
    </location>
    <ligand>
        <name>ATP</name>
        <dbReference type="ChEBI" id="CHEBI:30616"/>
    </ligand>
</feature>
<protein>
    <submittedName>
        <fullName evidence="10">ARAD1B11924p</fullName>
    </submittedName>
</protein>
<dbReference type="Gene3D" id="3.30.200.20">
    <property type="entry name" value="Phosphorylase Kinase, domain 1"/>
    <property type="match status" value="1"/>
</dbReference>
<sequence>MELLRKDLYPSVSFAIDRRFALDRILGKGSYGVVCSAVDGESPTGRKIAIKKVTDILKNEAMIRRTLRELRLMRHFRGHKNIVSLLDLDIITSTPYAGLYCYQELMELDLNRVIRGPAKLSNLLITSLLYQLVCGVKYIHSANVIHRDLKPGNLLVNSMGQLKICDFGLARGVASSDYSTSQMQITKYVVTRWYRAPELFMNFGKSGGYSRAIDMWSVGCILCEMLGRKPIFKGENQHKHLGEIFTVLGLPPKNLVHNAGRELIKYVCQKGYVRKRVSLHQLYPNAPNEALDLATKLLTYDPFERYTAHECLEHPFFIQFHNPDEEPVCEQLFAFTSDNLPALTMAEALAEEIEEFRREVRQHGFKSSAPPIFRTQQELDRLNSNLQRQLDQIEQCTKKRVKPQVSRHPNHNPAPQQ</sequence>
<evidence type="ECO:0000313" key="10">
    <source>
        <dbReference type="EMBL" id="CDP36393.1"/>
    </source>
</evidence>
<dbReference type="SUPFAM" id="SSF56112">
    <property type="entry name" value="Protein kinase-like (PK-like)"/>
    <property type="match status" value="1"/>
</dbReference>
<organism evidence="10">
    <name type="scientific">Blastobotrys adeninivorans</name>
    <name type="common">Yeast</name>
    <name type="synonym">Arxula adeninivorans</name>
    <dbReference type="NCBI Taxonomy" id="409370"/>
    <lineage>
        <taxon>Eukaryota</taxon>
        <taxon>Fungi</taxon>
        <taxon>Dikarya</taxon>
        <taxon>Ascomycota</taxon>
        <taxon>Saccharomycotina</taxon>
        <taxon>Dipodascomycetes</taxon>
        <taxon>Dipodascales</taxon>
        <taxon>Trichomonascaceae</taxon>
        <taxon>Blastobotrys</taxon>
    </lineage>
</organism>
<dbReference type="GO" id="GO:0005524">
    <property type="term" value="F:ATP binding"/>
    <property type="evidence" value="ECO:0007669"/>
    <property type="project" value="UniProtKB-UniRule"/>
</dbReference>
<dbReference type="GO" id="GO:0009272">
    <property type="term" value="P:fungal-type cell wall biogenesis"/>
    <property type="evidence" value="ECO:0007669"/>
    <property type="project" value="UniProtKB-ARBA"/>
</dbReference>
<dbReference type="InterPro" id="IPR017441">
    <property type="entry name" value="Protein_kinase_ATP_BS"/>
</dbReference>
<evidence type="ECO:0000256" key="6">
    <source>
        <dbReference type="PROSITE-ProRule" id="PRU10141"/>
    </source>
</evidence>
<feature type="domain" description="Protein kinase" evidence="9">
    <location>
        <begin position="20"/>
        <end position="317"/>
    </location>
</feature>
<dbReference type="InterPro" id="IPR008271">
    <property type="entry name" value="Ser/Thr_kinase_AS"/>
</dbReference>
<keyword evidence="2" id="KW-0808">Transferase</keyword>
<keyword evidence="5 6" id="KW-0067">ATP-binding</keyword>
<evidence type="ECO:0000256" key="8">
    <source>
        <dbReference type="SAM" id="MobiDB-lite"/>
    </source>
</evidence>
<comment type="similarity">
    <text evidence="7">Belongs to the protein kinase superfamily.</text>
</comment>
<evidence type="ECO:0000256" key="3">
    <source>
        <dbReference type="ARBA" id="ARBA00022741"/>
    </source>
</evidence>
<dbReference type="PhylomeDB" id="A0A060T5Z9"/>
<dbReference type="PROSITE" id="PS00108">
    <property type="entry name" value="PROTEIN_KINASE_ST"/>
    <property type="match status" value="1"/>
</dbReference>
<dbReference type="GO" id="GO:0004674">
    <property type="term" value="F:protein serine/threonine kinase activity"/>
    <property type="evidence" value="ECO:0007669"/>
    <property type="project" value="UniProtKB-KW"/>
</dbReference>
<keyword evidence="4" id="KW-0418">Kinase</keyword>
<dbReference type="PROSITE" id="PS00107">
    <property type="entry name" value="PROTEIN_KINASE_ATP"/>
    <property type="match status" value="1"/>
</dbReference>
<dbReference type="InterPro" id="IPR000719">
    <property type="entry name" value="Prot_kinase_dom"/>
</dbReference>
<evidence type="ECO:0000259" key="9">
    <source>
        <dbReference type="PROSITE" id="PS50011"/>
    </source>
</evidence>
<proteinExistence type="inferred from homology"/>
<evidence type="ECO:0000256" key="5">
    <source>
        <dbReference type="ARBA" id="ARBA00022840"/>
    </source>
</evidence>
<evidence type="ECO:0000256" key="7">
    <source>
        <dbReference type="RuleBase" id="RU000304"/>
    </source>
</evidence>